<dbReference type="GO" id="GO:0020037">
    <property type="term" value="F:heme binding"/>
    <property type="evidence" value="ECO:0007669"/>
    <property type="project" value="InterPro"/>
</dbReference>
<dbReference type="InterPro" id="IPR036396">
    <property type="entry name" value="Cyt_P450_sf"/>
</dbReference>
<keyword evidence="19" id="KW-0443">Lipid metabolism</keyword>
<keyword evidence="17" id="KW-1133">Transmembrane helix</keyword>
<comment type="subcellular location">
    <subcellularLocation>
        <location evidence="4">Endoplasmic reticulum membrane</location>
        <topology evidence="4">Single-pass membrane protein</topology>
    </subcellularLocation>
</comment>
<sequence>MLWTIFLFFNGLFIITYLYSSRKRRKNEPPLDKGFLPWLGHAFEFGKDASKFLARMKEKHGDIFTVCVAGHYITVLLDPNSFDSVLSDTVRLDFTPIREKLIQRIFNVQLPTVKPLSERKWMERHFQGVSLRKLSSSMNAHLRSLLLNDHKGRSPSEWAQDGLFSLCYSLLFRAGYLTLFERTENAPTVYHEFRKFDELLTKLARGILKREERKIAYTSREQLWELLSPNLLNGNSTSWQHSYHHFLQEEGIDADMQNKALLLQLWTTQCNAGPAAFWVLGFLLTHPEAMEAVQSEIRVLSTLQDTSLQWPSMNLLEASSTPVFDSVLNETLRLTAAVMINREVVQDKILSTADGQEYLLRRGDRVCLFPFLSPQMDPQIHHTPQIFKYDRFLNEDKTVKDTFYKGGKRLKYYTMPWGAGRNSCVGKEFAVTTLKQFVFFFLTHFDLELCNPEAKLPPANPSRYGFGMLQPNEDLMVRFRLKRTYHEM</sequence>
<reference evidence="30" key="1">
    <citation type="submission" date="2021-05" db="EMBL/GenBank/DDBJ databases">
        <authorList>
            <person name="Tigano A."/>
        </authorList>
    </citation>
    <scope>NUCLEOTIDE SEQUENCE</scope>
</reference>
<dbReference type="GO" id="GO:0004497">
    <property type="term" value="F:monooxygenase activity"/>
    <property type="evidence" value="ECO:0007669"/>
    <property type="project" value="InterPro"/>
</dbReference>
<dbReference type="PANTHER" id="PTHR24306:SF4">
    <property type="entry name" value="PROSTACYCLIN SYNTHASE"/>
    <property type="match status" value="1"/>
</dbReference>
<keyword evidence="22" id="KW-0413">Isomerase</keyword>
<evidence type="ECO:0000256" key="19">
    <source>
        <dbReference type="ARBA" id="ARBA00023098"/>
    </source>
</evidence>
<evidence type="ECO:0000313" key="30">
    <source>
        <dbReference type="EMBL" id="CAG5980356.1"/>
    </source>
</evidence>
<keyword evidence="20 27" id="KW-0472">Membrane</keyword>
<dbReference type="SUPFAM" id="SSF48264">
    <property type="entry name" value="Cytochrome P450"/>
    <property type="match status" value="1"/>
</dbReference>
<dbReference type="EC" id="5.3.99.4" evidence="6"/>
<evidence type="ECO:0000256" key="25">
    <source>
        <dbReference type="ARBA" id="ARBA00033404"/>
    </source>
</evidence>
<keyword evidence="16" id="KW-0276">Fatty acid metabolism</keyword>
<dbReference type="EC" id="4.2.1.152" evidence="7"/>
<evidence type="ECO:0000256" key="9">
    <source>
        <dbReference type="ARBA" id="ARBA00022501"/>
    </source>
</evidence>
<evidence type="ECO:0000256" key="11">
    <source>
        <dbReference type="ARBA" id="ARBA00022585"/>
    </source>
</evidence>
<evidence type="ECO:0000256" key="21">
    <source>
        <dbReference type="ARBA" id="ARBA00023160"/>
    </source>
</evidence>
<evidence type="ECO:0000256" key="10">
    <source>
        <dbReference type="ARBA" id="ARBA00022516"/>
    </source>
</evidence>
<feature type="binding site" evidence="29">
    <location>
        <position position="104"/>
    </location>
    <ligand>
        <name>substrate</name>
    </ligand>
</feature>
<evidence type="ECO:0000256" key="29">
    <source>
        <dbReference type="PIRSR" id="PIRSR000047-2"/>
    </source>
</evidence>
<evidence type="ECO:0000256" key="6">
    <source>
        <dbReference type="ARBA" id="ARBA00012204"/>
    </source>
</evidence>
<comment type="cofactor">
    <cofactor evidence="3 27 28">
        <name>heme</name>
        <dbReference type="ChEBI" id="CHEBI:30413"/>
    </cofactor>
</comment>
<keyword evidence="11" id="KW-0643">Prostaglandin biosynthesis</keyword>
<evidence type="ECO:0000256" key="13">
    <source>
        <dbReference type="ARBA" id="ARBA00022692"/>
    </source>
</evidence>
<evidence type="ECO:0000256" key="15">
    <source>
        <dbReference type="ARBA" id="ARBA00022824"/>
    </source>
</evidence>
<dbReference type="PRINTS" id="PR00385">
    <property type="entry name" value="P450"/>
</dbReference>
<evidence type="ECO:0000256" key="7">
    <source>
        <dbReference type="ARBA" id="ARBA00013084"/>
    </source>
</evidence>
<evidence type="ECO:0000256" key="27">
    <source>
        <dbReference type="PIRNR" id="PIRNR000047"/>
    </source>
</evidence>
<comment type="similarity">
    <text evidence="5 27">Belongs to the cytochrome P450 family.</text>
</comment>
<keyword evidence="23" id="KW-0456">Lyase</keyword>
<dbReference type="PRINTS" id="PR00465">
    <property type="entry name" value="EP450IV"/>
</dbReference>
<organism evidence="30 31">
    <name type="scientific">Menidia menidia</name>
    <name type="common">Atlantic silverside</name>
    <dbReference type="NCBI Taxonomy" id="238744"/>
    <lineage>
        <taxon>Eukaryota</taxon>
        <taxon>Metazoa</taxon>
        <taxon>Chordata</taxon>
        <taxon>Craniata</taxon>
        <taxon>Vertebrata</taxon>
        <taxon>Euteleostomi</taxon>
        <taxon>Actinopterygii</taxon>
        <taxon>Neopterygii</taxon>
        <taxon>Teleostei</taxon>
        <taxon>Neoteleostei</taxon>
        <taxon>Acanthomorphata</taxon>
        <taxon>Ovalentaria</taxon>
        <taxon>Atherinomorphae</taxon>
        <taxon>Atheriniformes</taxon>
        <taxon>Atherinopsidae</taxon>
        <taxon>Menidiinae</taxon>
        <taxon>Menidia</taxon>
    </lineage>
</organism>
<comment type="function">
    <text evidence="26">Catalyzes the biosynthesis and metabolism of eicosanoids. Catalyzes the isomerization of prostaglandin H2 to prostacyclin (= prostaglandin I2), a potent mediator of vasodilation and inhibitor of platelet aggregation. Additionally, displays dehydratase activity, toward hydroperoxyeicosatetraenoates (HPETEs), especially toward (15S)-hydroperoxy-(5Z,8Z,11Z,13E)-eicosatetraenoate (15(S)-HPETE).</text>
</comment>
<protein>
    <recommendedName>
        <fullName evidence="8">Prostacyclin synthase</fullName>
        <ecNumber evidence="7">4.2.1.152</ecNumber>
        <ecNumber evidence="6">5.3.99.4</ecNumber>
    </recommendedName>
    <alternativeName>
        <fullName evidence="25">Hydroperoxy icosatetraenoate dehydratase</fullName>
    </alternativeName>
    <alternativeName>
        <fullName evidence="24">Prostaglandin I2 synthase</fullName>
    </alternativeName>
</protein>
<evidence type="ECO:0000256" key="26">
    <source>
        <dbReference type="ARBA" id="ARBA00045141"/>
    </source>
</evidence>
<comment type="catalytic activity">
    <reaction evidence="2">
        <text>a hydroperoxyeicosatetraenoate = an oxoeicosatetraenoate + H2O</text>
        <dbReference type="Rhea" id="RHEA:55556"/>
        <dbReference type="ChEBI" id="CHEBI:15377"/>
        <dbReference type="ChEBI" id="CHEBI:59720"/>
        <dbReference type="ChEBI" id="CHEBI:131859"/>
        <dbReference type="EC" id="4.2.1.152"/>
    </reaction>
    <physiologicalReaction direction="left-to-right" evidence="2">
        <dbReference type="Rhea" id="RHEA:55557"/>
    </physiologicalReaction>
</comment>
<evidence type="ECO:0000256" key="18">
    <source>
        <dbReference type="ARBA" id="ARBA00023004"/>
    </source>
</evidence>
<dbReference type="PIRSF" id="PIRSF000047">
    <property type="entry name" value="Cytochrome_CYPVIIA1"/>
    <property type="match status" value="1"/>
</dbReference>
<evidence type="ECO:0000313" key="31">
    <source>
        <dbReference type="Proteomes" id="UP000677803"/>
    </source>
</evidence>
<keyword evidence="13" id="KW-0812">Transmembrane</keyword>
<keyword evidence="14 27" id="KW-0479">Metal-binding</keyword>
<evidence type="ECO:0000256" key="28">
    <source>
        <dbReference type="PIRSR" id="PIRSR000047-1"/>
    </source>
</evidence>
<evidence type="ECO:0000256" key="23">
    <source>
        <dbReference type="ARBA" id="ARBA00023239"/>
    </source>
</evidence>
<dbReference type="Pfam" id="PF00067">
    <property type="entry name" value="p450"/>
    <property type="match status" value="1"/>
</dbReference>
<dbReference type="EMBL" id="CAJRST010033334">
    <property type="protein sequence ID" value="CAG5980356.1"/>
    <property type="molecule type" value="Genomic_DNA"/>
</dbReference>
<feature type="binding site" evidence="29">
    <location>
        <position position="110"/>
    </location>
    <ligand>
        <name>substrate</name>
    </ligand>
</feature>
<dbReference type="Gene3D" id="1.10.630.10">
    <property type="entry name" value="Cytochrome P450"/>
    <property type="match status" value="1"/>
</dbReference>
<evidence type="ECO:0000256" key="5">
    <source>
        <dbReference type="ARBA" id="ARBA00010617"/>
    </source>
</evidence>
<evidence type="ECO:0000256" key="1">
    <source>
        <dbReference type="ARBA" id="ARBA00000463"/>
    </source>
</evidence>
<dbReference type="OrthoDB" id="6692864at2759"/>
<evidence type="ECO:0000256" key="14">
    <source>
        <dbReference type="ARBA" id="ARBA00022723"/>
    </source>
</evidence>
<evidence type="ECO:0000256" key="20">
    <source>
        <dbReference type="ARBA" id="ARBA00023136"/>
    </source>
</evidence>
<dbReference type="GO" id="GO:0016705">
    <property type="term" value="F:oxidoreductase activity, acting on paired donors, with incorporation or reduction of molecular oxygen"/>
    <property type="evidence" value="ECO:0007669"/>
    <property type="project" value="InterPro"/>
</dbReference>
<name>A0A8S4BIX5_9TELE</name>
<feature type="binding site" evidence="29">
    <location>
        <position position="365"/>
    </location>
    <ligand>
        <name>substrate</name>
    </ligand>
</feature>
<dbReference type="Proteomes" id="UP000677803">
    <property type="component" value="Unassembled WGS sequence"/>
</dbReference>
<evidence type="ECO:0000256" key="22">
    <source>
        <dbReference type="ARBA" id="ARBA00023235"/>
    </source>
</evidence>
<proteinExistence type="inferred from homology"/>
<evidence type="ECO:0000256" key="17">
    <source>
        <dbReference type="ARBA" id="ARBA00022989"/>
    </source>
</evidence>
<evidence type="ECO:0000256" key="2">
    <source>
        <dbReference type="ARBA" id="ARBA00001719"/>
    </source>
</evidence>
<dbReference type="InterPro" id="IPR002403">
    <property type="entry name" value="Cyt_P450_E_grp-IV"/>
</dbReference>
<dbReference type="InterPro" id="IPR001128">
    <property type="entry name" value="Cyt_P450"/>
</dbReference>
<gene>
    <name evidence="30" type="ORF">MMEN_LOCUS16250</name>
</gene>
<evidence type="ECO:0000256" key="3">
    <source>
        <dbReference type="ARBA" id="ARBA00001971"/>
    </source>
</evidence>
<keyword evidence="12 27" id="KW-0349">Heme</keyword>
<keyword evidence="9" id="KW-0644">Prostaglandin metabolism</keyword>
<comment type="catalytic activity">
    <reaction evidence="1">
        <text>prostaglandin H2 = prostaglandin I2</text>
        <dbReference type="Rhea" id="RHEA:23580"/>
        <dbReference type="ChEBI" id="CHEBI:57403"/>
        <dbReference type="ChEBI" id="CHEBI:57405"/>
        <dbReference type="EC" id="5.3.99.4"/>
    </reaction>
    <physiologicalReaction direction="left-to-right" evidence="1">
        <dbReference type="Rhea" id="RHEA:23581"/>
    </physiologicalReaction>
</comment>
<dbReference type="GO" id="GO:0005789">
    <property type="term" value="C:endoplasmic reticulum membrane"/>
    <property type="evidence" value="ECO:0007669"/>
    <property type="project" value="UniProtKB-SubCell"/>
</dbReference>
<dbReference type="GO" id="GO:0005506">
    <property type="term" value="F:iron ion binding"/>
    <property type="evidence" value="ECO:0007669"/>
    <property type="project" value="InterPro"/>
</dbReference>
<keyword evidence="10" id="KW-0444">Lipid biosynthesis</keyword>
<accession>A0A8S4BIX5</accession>
<comment type="caution">
    <text evidence="30">The sequence shown here is derived from an EMBL/GenBank/DDBJ whole genome shotgun (WGS) entry which is preliminary data.</text>
</comment>
<evidence type="ECO:0000256" key="16">
    <source>
        <dbReference type="ARBA" id="ARBA00022832"/>
    </source>
</evidence>
<evidence type="ECO:0000256" key="8">
    <source>
        <dbReference type="ARBA" id="ARBA00017409"/>
    </source>
</evidence>
<evidence type="ECO:0000256" key="24">
    <source>
        <dbReference type="ARBA" id="ARBA00031205"/>
    </source>
</evidence>
<keyword evidence="18 27" id="KW-0408">Iron</keyword>
<dbReference type="GO" id="GO:0008116">
    <property type="term" value="F:prostaglandin-I synthase activity"/>
    <property type="evidence" value="ECO:0007669"/>
    <property type="project" value="UniProtKB-EC"/>
</dbReference>
<feature type="binding site" description="axial binding residue" evidence="28">
    <location>
        <position position="424"/>
    </location>
    <ligand>
        <name>heme</name>
        <dbReference type="ChEBI" id="CHEBI:30413"/>
    </ligand>
    <ligandPart>
        <name>Fe</name>
        <dbReference type="ChEBI" id="CHEBI:18248"/>
    </ligandPart>
</feature>
<dbReference type="GO" id="GO:0106256">
    <property type="term" value="F:hydroperoxy icosatetraenoate dehydratase activity"/>
    <property type="evidence" value="ECO:0007669"/>
    <property type="project" value="UniProtKB-EC"/>
</dbReference>
<keyword evidence="15 27" id="KW-0256">Endoplasmic reticulum</keyword>
<dbReference type="PANTHER" id="PTHR24306">
    <property type="match status" value="1"/>
</dbReference>
<keyword evidence="31" id="KW-1185">Reference proteome</keyword>
<dbReference type="AlphaFoldDB" id="A0A8S4BIX5"/>
<evidence type="ECO:0000256" key="4">
    <source>
        <dbReference type="ARBA" id="ARBA00004389"/>
    </source>
</evidence>
<keyword evidence="21" id="KW-0275">Fatty acid biosynthesis</keyword>
<dbReference type="GO" id="GO:0001516">
    <property type="term" value="P:prostaglandin biosynthetic process"/>
    <property type="evidence" value="ECO:0007669"/>
    <property type="project" value="UniProtKB-KW"/>
</dbReference>
<feature type="binding site" evidence="29">
    <location>
        <position position="271"/>
    </location>
    <ligand>
        <name>substrate</name>
    </ligand>
</feature>
<dbReference type="InterPro" id="IPR024204">
    <property type="entry name" value="Cyt_P450_CYP7A1-type"/>
</dbReference>
<evidence type="ECO:0000256" key="12">
    <source>
        <dbReference type="ARBA" id="ARBA00022617"/>
    </source>
</evidence>